<dbReference type="SUPFAM" id="SSF64288">
    <property type="entry name" value="Chorismate lyase-like"/>
    <property type="match status" value="1"/>
</dbReference>
<dbReference type="GO" id="GO:0003700">
    <property type="term" value="F:DNA-binding transcription factor activity"/>
    <property type="evidence" value="ECO:0007669"/>
    <property type="project" value="UniProtKB-UniRule"/>
</dbReference>
<keyword evidence="1" id="KW-0805">Transcription regulation</keyword>
<dbReference type="EMBL" id="FN543108">
    <property type="protein sequence ID" value="CBA33170.1"/>
    <property type="molecule type" value="Genomic_DNA"/>
</dbReference>
<sequence length="244" mass="26831">MLMVSTTPTPSGAAAPYTHVKHFLMEGLSQGRWTPGSQMPSESELVQQFKVSRMTVGRAIRELQAEGFVTRVQGVGTFAAHLARVSSTLTIKDLHEEIAARGHQHQARVVLSREELAVEGLAQQLGLPLGAPVFHTLIVHSENGVPLQCEDRYVNPACAPDYLSVDFSQTTPTHYLLEVAPLWEAQYSIEAGPPSPQEAELLGITPQDPCLIIVRRTMNRDVPITLARLVHPGTRYQIQGQFKP</sequence>
<dbReference type="Gene3D" id="3.40.1410.10">
    <property type="entry name" value="Chorismate lyase-like"/>
    <property type="match status" value="1"/>
</dbReference>
<gene>
    <name evidence="6" type="primary">hutC</name>
    <name evidence="6" type="ORF">Csp_B17720</name>
</gene>
<dbReference type="InterPro" id="IPR010248">
    <property type="entry name" value="His_ut_repres"/>
</dbReference>
<dbReference type="AlphaFoldDB" id="C9YG72"/>
<evidence type="ECO:0000256" key="2">
    <source>
        <dbReference type="ARBA" id="ARBA00023125"/>
    </source>
</evidence>
<dbReference type="InterPro" id="IPR036390">
    <property type="entry name" value="WH_DNA-bd_sf"/>
</dbReference>
<dbReference type="SMART" id="SM00345">
    <property type="entry name" value="HTH_GNTR"/>
    <property type="match status" value="1"/>
</dbReference>
<evidence type="ECO:0000259" key="5">
    <source>
        <dbReference type="PROSITE" id="PS50949"/>
    </source>
</evidence>
<dbReference type="InterPro" id="IPR036388">
    <property type="entry name" value="WH-like_DNA-bd_sf"/>
</dbReference>
<dbReference type="InterPro" id="IPR050679">
    <property type="entry name" value="Bact_HTH_transcr_reg"/>
</dbReference>
<dbReference type="InterPro" id="IPR011663">
    <property type="entry name" value="UTRA"/>
</dbReference>
<dbReference type="GO" id="GO:0045892">
    <property type="term" value="P:negative regulation of DNA-templated transcription"/>
    <property type="evidence" value="ECO:0007669"/>
    <property type="project" value="UniProtKB-UniRule"/>
</dbReference>
<dbReference type="GO" id="GO:0003677">
    <property type="term" value="F:DNA binding"/>
    <property type="evidence" value="ECO:0007669"/>
    <property type="project" value="UniProtKB-UniRule"/>
</dbReference>
<dbReference type="CDD" id="cd07377">
    <property type="entry name" value="WHTH_GntR"/>
    <property type="match status" value="1"/>
</dbReference>
<name>C9YG72_CURXX</name>
<evidence type="ECO:0000313" key="6">
    <source>
        <dbReference type="EMBL" id="CBA33170.1"/>
    </source>
</evidence>
<evidence type="ECO:0000256" key="1">
    <source>
        <dbReference type="ARBA" id="ARBA00023015"/>
    </source>
</evidence>
<protein>
    <recommendedName>
        <fullName evidence="4">Histidine utilization repressor</fullName>
    </recommendedName>
</protein>
<dbReference type="PROSITE" id="PS50949">
    <property type="entry name" value="HTH_GNTR"/>
    <property type="match status" value="1"/>
</dbReference>
<dbReference type="GO" id="GO:0006547">
    <property type="term" value="P:L-histidine metabolic process"/>
    <property type="evidence" value="ECO:0007669"/>
    <property type="project" value="UniProtKB-UniRule"/>
</dbReference>
<dbReference type="PRINTS" id="PR00035">
    <property type="entry name" value="HTHGNTR"/>
</dbReference>
<proteinExistence type="predicted"/>
<dbReference type="PANTHER" id="PTHR44846">
    <property type="entry name" value="MANNOSYL-D-GLYCERATE TRANSPORT/METABOLISM SYSTEM REPRESSOR MNGR-RELATED"/>
    <property type="match status" value="1"/>
</dbReference>
<dbReference type="Pfam" id="PF00392">
    <property type="entry name" value="GntR"/>
    <property type="match status" value="1"/>
</dbReference>
<dbReference type="InterPro" id="IPR000524">
    <property type="entry name" value="Tscrpt_reg_HTH_GntR"/>
</dbReference>
<accession>C9YG72</accession>
<keyword evidence="2" id="KW-0238">DNA-binding</keyword>
<dbReference type="NCBIfam" id="TIGR02018">
    <property type="entry name" value="his_ut_repres"/>
    <property type="match status" value="1"/>
</dbReference>
<dbReference type="Pfam" id="PF07702">
    <property type="entry name" value="UTRA"/>
    <property type="match status" value="1"/>
</dbReference>
<evidence type="ECO:0000256" key="4">
    <source>
        <dbReference type="NCBIfam" id="TIGR02018"/>
    </source>
</evidence>
<organism evidence="6">
    <name type="scientific">Curvibacter symbiont subsp. Hydra magnipapillata</name>
    <dbReference type="NCBI Taxonomy" id="667019"/>
    <lineage>
        <taxon>Bacteria</taxon>
        <taxon>Pseudomonadati</taxon>
        <taxon>Pseudomonadota</taxon>
        <taxon>Betaproteobacteria</taxon>
        <taxon>Burkholderiales</taxon>
        <taxon>Comamonadaceae</taxon>
        <taxon>Curvibacter</taxon>
    </lineage>
</organism>
<dbReference type="InterPro" id="IPR028978">
    <property type="entry name" value="Chorismate_lyase_/UTRA_dom_sf"/>
</dbReference>
<keyword evidence="3" id="KW-0804">Transcription</keyword>
<evidence type="ECO:0000256" key="3">
    <source>
        <dbReference type="ARBA" id="ARBA00023163"/>
    </source>
</evidence>
<reference evidence="6" key="1">
    <citation type="journal article" date="2010" name="Nature">
        <title>The Dynamic genome of Hydra.</title>
        <authorList>
            <person name="Chapman J.A."/>
            <person name="Kirkness E.F."/>
            <person name="Simakov O."/>
            <person name="Hampson S.E."/>
            <person name="Mitros T."/>
            <person name="Weinmaier T."/>
            <person name="Rattei T."/>
            <person name="Balasubramanian P.G."/>
            <person name="Borman J."/>
            <person name="Busam D."/>
            <person name="Disbennett K."/>
            <person name="Pfannkoch C."/>
            <person name="Sumin N."/>
            <person name="Sutton G."/>
            <person name="Viswanathan L."/>
            <person name="Walenz B."/>
            <person name="Goodstein D.M."/>
            <person name="Hellsten U."/>
            <person name="Kawashima T."/>
            <person name="Prochnik S.E."/>
            <person name="Putnam N.H."/>
            <person name="Shu S."/>
            <person name="Blumberg B."/>
            <person name="Dana C.E."/>
            <person name="Gee L."/>
            <person name="Kibler D.F."/>
            <person name="Law L."/>
            <person name="Lindgens D."/>
            <person name="Martinez D.E."/>
            <person name="Peng J."/>
            <person name="Wigge P.A."/>
            <person name="Bertulat B."/>
            <person name="Guder C."/>
            <person name="Nakamura Y."/>
            <person name="Ozbek S."/>
            <person name="Watanabe H."/>
            <person name="Khalturin K."/>
            <person name="Hemmrich G."/>
            <person name="Franke A."/>
            <person name="Augustin R."/>
            <person name="Fraune S."/>
            <person name="Hayakawa E."/>
            <person name="Hayakawa S."/>
            <person name="Hirose M."/>
            <person name="Hwang J."/>
            <person name="Ikeo K."/>
            <person name="Nishimiya-Fujisawa C."/>
            <person name="Ogura A."/>
            <person name="Takahashi T."/>
            <person name="Steinmetz P.R."/>
            <person name="Zhang X."/>
            <person name="Aufschnaiter R."/>
            <person name="Eder M.K."/>
            <person name="Gorny A.K."/>
            <person name="Salvenmoser W."/>
            <person name="Heimberg A.M."/>
            <person name="Wheeler B.M."/>
            <person name="Peterson K.J."/>
            <person name="Boettger A."/>
            <person name="Tischler P."/>
            <person name="Wolf A."/>
            <person name="Gojobori T."/>
            <person name="Remington K.A."/>
            <person name="Strausberg R.L."/>
            <person name="Venter J."/>
            <person name="Technau U."/>
            <person name="Hobmayer B."/>
            <person name="Bosch T.C."/>
            <person name="Holstein T.W."/>
            <person name="Fujisawa T."/>
            <person name="Bode H.R."/>
            <person name="David C.N."/>
            <person name="Rokhsar D.S."/>
            <person name="Steele R.E."/>
        </authorList>
    </citation>
    <scope>NUCLEOTIDE SEQUENCE</scope>
</reference>
<dbReference type="SMART" id="SM00866">
    <property type="entry name" value="UTRA"/>
    <property type="match status" value="1"/>
</dbReference>
<dbReference type="Gene3D" id="1.10.10.10">
    <property type="entry name" value="Winged helix-like DNA-binding domain superfamily/Winged helix DNA-binding domain"/>
    <property type="match status" value="1"/>
</dbReference>
<dbReference type="SUPFAM" id="SSF46785">
    <property type="entry name" value="Winged helix' DNA-binding domain"/>
    <property type="match status" value="1"/>
</dbReference>
<dbReference type="PANTHER" id="PTHR44846:SF16">
    <property type="entry name" value="TRANSCRIPTIONAL REGULATOR PHNF-RELATED"/>
    <property type="match status" value="1"/>
</dbReference>
<feature type="domain" description="HTH gntR-type" evidence="5">
    <location>
        <begin position="14"/>
        <end position="82"/>
    </location>
</feature>